<accession>A0A8F3HTF4</accession>
<dbReference type="EMBL" id="MZ244215">
    <property type="protein sequence ID" value="QWY26440.1"/>
    <property type="molecule type" value="Genomic_DNA"/>
</dbReference>
<reference evidence="1" key="2">
    <citation type="submission" date="2021-04" db="EMBL/GenBank/DDBJ databases">
        <authorList>
            <person name="Chen X."/>
            <person name="Shi M."/>
            <person name="Wu W."/>
        </authorList>
    </citation>
    <scope>NUCLEOTIDE SEQUENCE</scope>
    <source>
        <strain evidence="1">Cxx6</strain>
    </source>
</reference>
<reference evidence="1" key="1">
    <citation type="journal article" date="2021" name="Viruses">
        <title>Discovery and Characterization of Actively Replicating DNA and Retro-Transcribing Viruses in Lower Vertebrate Hosts Based on RNA Sequencing.</title>
        <authorList>
            <person name="Chen X.X."/>
            <person name="Wu W.C."/>
            <person name="Shi M."/>
        </authorList>
    </citation>
    <scope>NUCLEOTIDE SEQUENCE</scope>
    <source>
        <strain evidence="1">Cxx6</strain>
    </source>
</reference>
<evidence type="ECO:0000313" key="1">
    <source>
        <dbReference type="EMBL" id="QWY26440.1"/>
    </source>
</evidence>
<organism evidence="1">
    <name type="scientific">Ranid herpesvirus 4</name>
    <dbReference type="NCBI Taxonomy" id="2849006"/>
    <lineage>
        <taxon>Viruses</taxon>
        <taxon>Duplodnaviria</taxon>
        <taxon>Heunggongvirae</taxon>
        <taxon>Peploviricota</taxon>
        <taxon>Herviviricetes</taxon>
        <taxon>Herpesvirales</taxon>
    </lineage>
</organism>
<protein>
    <submittedName>
        <fullName evidence="1">Uncharacterized protein</fullName>
    </submittedName>
</protein>
<proteinExistence type="predicted"/>
<name>A0A8F3HTF4_9VIRU</name>
<sequence>MDKYVCTATYMQHSLSDPLLFICMTTLFMSFQSVCVDTEFNLQKCYDRDSKELMFYDKTIPSGIFTLLFNNTGDTNYIITTIKCLSSIIFMNTAYLRNTHIQIATTNNHTTLNDIAIIPLNLVAGALYNRHAIIPLGYAILPVSRPCDTSSNRAAFSVQYNKN</sequence>